<dbReference type="OrthoDB" id="448946at2759"/>
<protein>
    <submittedName>
        <fullName evidence="1">Uncharacterized protein</fullName>
    </submittedName>
</protein>
<dbReference type="EMBL" id="QGNW01001257">
    <property type="protein sequence ID" value="RVW48142.1"/>
    <property type="molecule type" value="Genomic_DNA"/>
</dbReference>
<organism evidence="1 2">
    <name type="scientific">Vitis vinifera</name>
    <name type="common">Grape</name>
    <dbReference type="NCBI Taxonomy" id="29760"/>
    <lineage>
        <taxon>Eukaryota</taxon>
        <taxon>Viridiplantae</taxon>
        <taxon>Streptophyta</taxon>
        <taxon>Embryophyta</taxon>
        <taxon>Tracheophyta</taxon>
        <taxon>Spermatophyta</taxon>
        <taxon>Magnoliopsida</taxon>
        <taxon>eudicotyledons</taxon>
        <taxon>Gunneridae</taxon>
        <taxon>Pentapetalae</taxon>
        <taxon>rosids</taxon>
        <taxon>Vitales</taxon>
        <taxon>Vitaceae</taxon>
        <taxon>Viteae</taxon>
        <taxon>Vitis</taxon>
    </lineage>
</organism>
<accession>A0A438EKC7</accession>
<evidence type="ECO:0000313" key="2">
    <source>
        <dbReference type="Proteomes" id="UP000288805"/>
    </source>
</evidence>
<dbReference type="AlphaFoldDB" id="A0A438EKC7"/>
<comment type="caution">
    <text evidence="1">The sequence shown here is derived from an EMBL/GenBank/DDBJ whole genome shotgun (WGS) entry which is preliminary data.</text>
</comment>
<dbReference type="Proteomes" id="UP000288805">
    <property type="component" value="Unassembled WGS sequence"/>
</dbReference>
<proteinExistence type="predicted"/>
<gene>
    <name evidence="1" type="ORF">CK203_073433</name>
</gene>
<sequence length="99" mass="10520">MQGVGGGIGGLRRCWAQWSRAGCLNSSSKRGATVLGFMGGARVFSQSAAAASSPSSLLEKEEVTSRIIHLLKSTPFIDPSKVFLSFPSIVSVCFPRKCR</sequence>
<reference evidence="1 2" key="1">
    <citation type="journal article" date="2018" name="PLoS Genet.">
        <title>Population sequencing reveals clonal diversity and ancestral inbreeding in the grapevine cultivar Chardonnay.</title>
        <authorList>
            <person name="Roach M.J."/>
            <person name="Johnson D.L."/>
            <person name="Bohlmann J."/>
            <person name="van Vuuren H.J."/>
            <person name="Jones S.J."/>
            <person name="Pretorius I.S."/>
            <person name="Schmidt S.A."/>
            <person name="Borneman A.R."/>
        </authorList>
    </citation>
    <scope>NUCLEOTIDE SEQUENCE [LARGE SCALE GENOMIC DNA]</scope>
    <source>
        <strain evidence="2">cv. Chardonnay</strain>
        <tissue evidence="1">Leaf</tissue>
    </source>
</reference>
<name>A0A438EKC7_VITVI</name>
<evidence type="ECO:0000313" key="1">
    <source>
        <dbReference type="EMBL" id="RVW48142.1"/>
    </source>
</evidence>